<dbReference type="EMBL" id="BHXC01000005">
    <property type="protein sequence ID" value="GCB88012.1"/>
    <property type="molecule type" value="Genomic_DNA"/>
</dbReference>
<evidence type="ECO:0000313" key="2">
    <source>
        <dbReference type="Proteomes" id="UP000288351"/>
    </source>
</evidence>
<dbReference type="Proteomes" id="UP000288351">
    <property type="component" value="Unassembled WGS sequence"/>
</dbReference>
<comment type="caution">
    <text evidence="1">The sequence shown here is derived from an EMBL/GenBank/DDBJ whole genome shotgun (WGS) entry which is preliminary data.</text>
</comment>
<reference evidence="1 2" key="1">
    <citation type="journal article" date="2019" name="Microbiol. Resour. Announc.">
        <title>Draft Genome Sequence of the Most Traditional epsilon-Poly-l-Lysine Producer, Streptomyces albulus NBRC14147.</title>
        <authorList>
            <person name="Yamanaka K."/>
            <person name="Hamano Y."/>
        </authorList>
    </citation>
    <scope>NUCLEOTIDE SEQUENCE [LARGE SCALE GENOMIC DNA]</scope>
    <source>
        <strain evidence="1 2">NBRC 14147</strain>
    </source>
</reference>
<accession>A0A401QRT4</accession>
<dbReference type="AlphaFoldDB" id="A0A401QRT4"/>
<organism evidence="1 2">
    <name type="scientific">Streptomyces noursei</name>
    <name type="common">Streptomyces albulus</name>
    <dbReference type="NCBI Taxonomy" id="1971"/>
    <lineage>
        <taxon>Bacteria</taxon>
        <taxon>Bacillati</taxon>
        <taxon>Actinomycetota</taxon>
        <taxon>Actinomycetes</taxon>
        <taxon>Kitasatosporales</taxon>
        <taxon>Streptomycetaceae</taxon>
        <taxon>Streptomyces</taxon>
    </lineage>
</organism>
<proteinExistence type="predicted"/>
<protein>
    <submittedName>
        <fullName evidence="1">Uncharacterized protein</fullName>
    </submittedName>
</protein>
<name>A0A401QRT4_STRNR</name>
<gene>
    <name evidence="1" type="ORF">SALB_00681</name>
</gene>
<dbReference type="RefSeq" id="WP_016571974.1">
    <property type="nucleotide sequence ID" value="NC_006571.1"/>
</dbReference>
<sequence>MTIGQHFVRALRWATAAGADKHDVHAAWAAGHAVDVPIGRSWDVLRVTATVGWDAIEALTTNGVTLGPILWCPPRATIEFLVPRGSQWAPQPAVRLATSGYIRWPAPEVTLASGRQATCGRTWVVPPLITVPAHTSVTYLYQAVQGSLIRHAAAAETQAVCPTAHG</sequence>
<evidence type="ECO:0000313" key="1">
    <source>
        <dbReference type="EMBL" id="GCB88012.1"/>
    </source>
</evidence>